<dbReference type="PANTHER" id="PTHR15653">
    <property type="entry name" value="STRIATIN"/>
    <property type="match status" value="1"/>
</dbReference>
<feature type="region of interest" description="Disordered" evidence="1">
    <location>
        <begin position="124"/>
        <end position="175"/>
    </location>
</feature>
<evidence type="ECO:0000256" key="1">
    <source>
        <dbReference type="SAM" id="MobiDB-lite"/>
    </source>
</evidence>
<accession>A0A0B6ZNH6</accession>
<feature type="non-terminal residue" evidence="2">
    <location>
        <position position="202"/>
    </location>
</feature>
<feature type="non-terminal residue" evidence="2">
    <location>
        <position position="1"/>
    </location>
</feature>
<organism evidence="2">
    <name type="scientific">Arion vulgaris</name>
    <dbReference type="NCBI Taxonomy" id="1028688"/>
    <lineage>
        <taxon>Eukaryota</taxon>
        <taxon>Metazoa</taxon>
        <taxon>Spiralia</taxon>
        <taxon>Lophotrochozoa</taxon>
        <taxon>Mollusca</taxon>
        <taxon>Gastropoda</taxon>
        <taxon>Heterobranchia</taxon>
        <taxon>Euthyneura</taxon>
        <taxon>Panpulmonata</taxon>
        <taxon>Eupulmonata</taxon>
        <taxon>Stylommatophora</taxon>
        <taxon>Helicina</taxon>
        <taxon>Arionoidea</taxon>
        <taxon>Arionidae</taxon>
        <taxon>Arion</taxon>
    </lineage>
</organism>
<evidence type="ECO:0000313" key="2">
    <source>
        <dbReference type="EMBL" id="CEK70214.1"/>
    </source>
</evidence>
<feature type="compositionally biased region" description="Basic and acidic residues" evidence="1">
    <location>
        <begin position="151"/>
        <end position="163"/>
    </location>
</feature>
<dbReference type="AlphaFoldDB" id="A0A0B6ZNH6"/>
<protein>
    <recommendedName>
        <fullName evidence="3">Striatin N-terminal domain-containing protein</fullName>
    </recommendedName>
</protein>
<feature type="region of interest" description="Disordered" evidence="1">
    <location>
        <begin position="1"/>
        <end position="25"/>
    </location>
</feature>
<proteinExistence type="predicted"/>
<feature type="region of interest" description="Disordered" evidence="1">
    <location>
        <begin position="81"/>
        <end position="102"/>
    </location>
</feature>
<reference evidence="2" key="1">
    <citation type="submission" date="2014-12" db="EMBL/GenBank/DDBJ databases">
        <title>Insight into the proteome of Arion vulgaris.</title>
        <authorList>
            <person name="Aradska J."/>
            <person name="Bulat T."/>
            <person name="Smidak R."/>
            <person name="Sarate P."/>
            <person name="Gangsoo J."/>
            <person name="Sialana F."/>
            <person name="Bilban M."/>
            <person name="Lubec G."/>
        </authorList>
    </citation>
    <scope>NUCLEOTIDE SEQUENCE</scope>
    <source>
        <tissue evidence="2">Skin</tissue>
    </source>
</reference>
<gene>
    <name evidence="2" type="primary">ORF73281</name>
</gene>
<feature type="compositionally biased region" description="Low complexity" evidence="1">
    <location>
        <begin position="16"/>
        <end position="25"/>
    </location>
</feature>
<dbReference type="EMBL" id="HACG01023349">
    <property type="protein sequence ID" value="CEK70214.1"/>
    <property type="molecule type" value="Transcribed_RNA"/>
</dbReference>
<feature type="compositionally biased region" description="Acidic residues" evidence="1">
    <location>
        <begin position="126"/>
        <end position="150"/>
    </location>
</feature>
<sequence length="202" mass="22239">DKDNKDDQIDGEVCLSSSSGTSGTTWRQGRQLLRQYLQEIGYTDTIIDVRSARVRSLLGLQTQTGDTDTDISHSILVNGEQSNKWSNQEKRPALKKSGNMANDNSLTEAENAVMTSFGFLNSNTVVDDDDDDDLSDEVEDGMAADDEAEERLERKGVRLKNDSNEDLTGLDSNDPDTVEALAEFHFLETEIGEGAEKHDSSS</sequence>
<evidence type="ECO:0008006" key="3">
    <source>
        <dbReference type="Google" id="ProtNLM"/>
    </source>
</evidence>
<name>A0A0B6ZNH6_9EUPU</name>
<dbReference type="InterPro" id="IPR051488">
    <property type="entry name" value="WD_repeat_striatin"/>
</dbReference>
<dbReference type="PANTHER" id="PTHR15653:SF0">
    <property type="entry name" value="CONNECTOR OF KINASE TO AP-1, ISOFORM E"/>
    <property type="match status" value="1"/>
</dbReference>